<dbReference type="Pfam" id="PF00326">
    <property type="entry name" value="Peptidase_S9"/>
    <property type="match status" value="1"/>
</dbReference>
<dbReference type="GO" id="GO:0006508">
    <property type="term" value="P:proteolysis"/>
    <property type="evidence" value="ECO:0007669"/>
    <property type="project" value="InterPro"/>
</dbReference>
<gene>
    <name evidence="4" type="ORF">HKD42_03430</name>
</gene>
<dbReference type="AlphaFoldDB" id="A0A848QNH6"/>
<evidence type="ECO:0000259" key="3">
    <source>
        <dbReference type="Pfam" id="PF00326"/>
    </source>
</evidence>
<evidence type="ECO:0000313" key="4">
    <source>
        <dbReference type="EMBL" id="NMW31106.1"/>
    </source>
</evidence>
<dbReference type="Proteomes" id="UP000561181">
    <property type="component" value="Unassembled WGS sequence"/>
</dbReference>
<dbReference type="RefSeq" id="WP_170010309.1">
    <property type="nucleotide sequence ID" value="NZ_JABCRE010000002.1"/>
</dbReference>
<keyword evidence="5" id="KW-1185">Reference proteome</keyword>
<organism evidence="4 5">
    <name type="scientific">Pontixanthobacter rizhaonensis</name>
    <dbReference type="NCBI Taxonomy" id="2730337"/>
    <lineage>
        <taxon>Bacteria</taxon>
        <taxon>Pseudomonadati</taxon>
        <taxon>Pseudomonadota</taxon>
        <taxon>Alphaproteobacteria</taxon>
        <taxon>Sphingomonadales</taxon>
        <taxon>Erythrobacteraceae</taxon>
        <taxon>Pontixanthobacter</taxon>
    </lineage>
</organism>
<comment type="caution">
    <text evidence="4">The sequence shown here is derived from an EMBL/GenBank/DDBJ whole genome shotgun (WGS) entry which is preliminary data.</text>
</comment>
<keyword evidence="1" id="KW-0378">Hydrolase</keyword>
<protein>
    <submittedName>
        <fullName evidence="4">S9 family peptidase</fullName>
    </submittedName>
</protein>
<name>A0A848QNH6_9SPHN</name>
<reference evidence="4 5" key="1">
    <citation type="submission" date="2020-04" db="EMBL/GenBank/DDBJ databases">
        <authorList>
            <person name="Liu A."/>
        </authorList>
    </citation>
    <scope>NUCLEOTIDE SEQUENCE [LARGE SCALE GENOMIC DNA]</scope>
    <source>
        <strain evidence="4 5">RZ02</strain>
    </source>
</reference>
<feature type="chain" id="PRO_5032550059" evidence="2">
    <location>
        <begin position="25"/>
        <end position="665"/>
    </location>
</feature>
<evidence type="ECO:0000313" key="5">
    <source>
        <dbReference type="Proteomes" id="UP000561181"/>
    </source>
</evidence>
<accession>A0A848QNH6</accession>
<dbReference type="GO" id="GO:0004252">
    <property type="term" value="F:serine-type endopeptidase activity"/>
    <property type="evidence" value="ECO:0007669"/>
    <property type="project" value="TreeGrafter"/>
</dbReference>
<evidence type="ECO:0000256" key="1">
    <source>
        <dbReference type="ARBA" id="ARBA00022801"/>
    </source>
</evidence>
<evidence type="ECO:0000256" key="2">
    <source>
        <dbReference type="SAM" id="SignalP"/>
    </source>
</evidence>
<dbReference type="PANTHER" id="PTHR42776:SF27">
    <property type="entry name" value="DIPEPTIDYL PEPTIDASE FAMILY MEMBER 6"/>
    <property type="match status" value="1"/>
</dbReference>
<dbReference type="InterPro" id="IPR001375">
    <property type="entry name" value="Peptidase_S9_cat"/>
</dbReference>
<dbReference type="Gene3D" id="3.40.50.1820">
    <property type="entry name" value="alpha/beta hydrolase"/>
    <property type="match status" value="1"/>
</dbReference>
<dbReference type="EMBL" id="JABCRE010000002">
    <property type="protein sequence ID" value="NMW31106.1"/>
    <property type="molecule type" value="Genomic_DNA"/>
</dbReference>
<dbReference type="InterPro" id="IPR029058">
    <property type="entry name" value="AB_hydrolase_fold"/>
</dbReference>
<feature type="signal peptide" evidence="2">
    <location>
        <begin position="1"/>
        <end position="24"/>
    </location>
</feature>
<keyword evidence="2" id="KW-0732">Signal</keyword>
<sequence>MNLLRTSLLAAAGAVLISTTPAIAQQKTGDLSIPVEAWALRDVMTNVEISPNGKNLLLMKVESKEGEYIMQIYDATDFSKKPFTTNADPMEIIGASFVDDRFIFGRAWQVKRKSVKGPEEDVRDYLAFSFDLETKKFSKVSGNFSIVNTLPNDPDNVLIASGRPNDGGVGVDPFAAFRPRSYYKFNLKTGGRSLVLKGNDKYPTAEFDDDGNPRFTTGQDQTTNEQIFYYRAVGDKSWKEFGERYDLDEHKNLYRRLGRFQGFAGVSAEDPDKGYFIDNRDGDKAALYSFDFKTGQIGEKLFSTPDADVMGLQRSSMWRAGDNSVVAARYPGAKMERHWFDMEEKELFENLEREIPYSHAIRITSRSVDGNTMVVYNSGPRDPGSYWLIKNERMTKIGSRNPTIDQTKLSDVEFIKYPARDGKIIPGYVTKPAGEGPFPLIVLPHGGPHVNEIIGYDEWGQLLANAGYMVLQPQYRMTVGWGQEHFDGGYGEHGGAMQDDKDDGAMYLVEKGLVDPDRIAMFGWSYGGYAALVATTREEQIYQCAIAGAAVADPAKSFRSNNFAGVPTALKDWAERRGTIGINPINEVEKSNIPLLMVHGDVDARVLYYHYKDYKKAMDAAGKPAQYLTLKGADHFYATLMYNHQETFFTKMLDFLKNDCGPNGL</sequence>
<proteinExistence type="predicted"/>
<dbReference type="SUPFAM" id="SSF53474">
    <property type="entry name" value="alpha/beta-Hydrolases"/>
    <property type="match status" value="1"/>
</dbReference>
<dbReference type="SUPFAM" id="SSF63829">
    <property type="entry name" value="Calcium-dependent phosphotriesterase"/>
    <property type="match status" value="1"/>
</dbReference>
<feature type="domain" description="Peptidase S9 prolyl oligopeptidase catalytic" evidence="3">
    <location>
        <begin position="461"/>
        <end position="659"/>
    </location>
</feature>
<dbReference type="PANTHER" id="PTHR42776">
    <property type="entry name" value="SERINE PEPTIDASE S9 FAMILY MEMBER"/>
    <property type="match status" value="1"/>
</dbReference>